<evidence type="ECO:0000256" key="3">
    <source>
        <dbReference type="ARBA" id="ARBA00022833"/>
    </source>
</evidence>
<evidence type="ECO:0000256" key="6">
    <source>
        <dbReference type="ARBA" id="ARBA00023163"/>
    </source>
</evidence>
<accession>A0A2N0Z7Q2</accession>
<comment type="similarity">
    <text evidence="1">Belongs to the Fur family.</text>
</comment>
<dbReference type="GO" id="GO:0008270">
    <property type="term" value="F:zinc ion binding"/>
    <property type="evidence" value="ECO:0007669"/>
    <property type="project" value="TreeGrafter"/>
</dbReference>
<dbReference type="PANTHER" id="PTHR33202:SF8">
    <property type="entry name" value="PEROXIDE-RESPONSIVE REPRESSOR PERR"/>
    <property type="match status" value="1"/>
</dbReference>
<dbReference type="GO" id="GO:0003700">
    <property type="term" value="F:DNA-binding transcription factor activity"/>
    <property type="evidence" value="ECO:0007669"/>
    <property type="project" value="InterPro"/>
</dbReference>
<dbReference type="Pfam" id="PF01475">
    <property type="entry name" value="FUR"/>
    <property type="match status" value="1"/>
</dbReference>
<name>A0A2N0Z7Q2_9BACI</name>
<feature type="binding site" evidence="7">
    <location>
        <position position="97"/>
    </location>
    <ligand>
        <name>Zn(2+)</name>
        <dbReference type="ChEBI" id="CHEBI:29105"/>
    </ligand>
</feature>
<keyword evidence="2" id="KW-0678">Repressor</keyword>
<keyword evidence="5" id="KW-0238">DNA-binding</keyword>
<evidence type="ECO:0000256" key="8">
    <source>
        <dbReference type="PIRSR" id="PIRSR602481-2"/>
    </source>
</evidence>
<dbReference type="GO" id="GO:1900376">
    <property type="term" value="P:regulation of secondary metabolite biosynthetic process"/>
    <property type="evidence" value="ECO:0007669"/>
    <property type="project" value="TreeGrafter"/>
</dbReference>
<keyword evidence="8" id="KW-0408">Iron</keyword>
<evidence type="ECO:0000256" key="5">
    <source>
        <dbReference type="ARBA" id="ARBA00023125"/>
    </source>
</evidence>
<dbReference type="CDD" id="cd07153">
    <property type="entry name" value="Fur_like"/>
    <property type="match status" value="1"/>
</dbReference>
<feature type="binding site" evidence="8">
    <location>
        <position position="126"/>
    </location>
    <ligand>
        <name>Fe cation</name>
        <dbReference type="ChEBI" id="CHEBI:24875"/>
    </ligand>
</feature>
<sequence>MLSVDMAIKALKEKKIRLTPQRLELINILSQENKHWTVEELYHILNERMPSVSITTIYNNINLFCELEIVKEIQFGESLSKYEWKKKDHYHIVCKLCGEMVDVWYPTLKEVETVAESISKFQIRSHNLQFYGVCSQCAEQ</sequence>
<feature type="binding site" evidence="7">
    <location>
        <position position="137"/>
    </location>
    <ligand>
        <name>Zn(2+)</name>
        <dbReference type="ChEBI" id="CHEBI:29105"/>
    </ligand>
</feature>
<organism evidence="9 10">
    <name type="scientific">Niallia nealsonii</name>
    <dbReference type="NCBI Taxonomy" id="115979"/>
    <lineage>
        <taxon>Bacteria</taxon>
        <taxon>Bacillati</taxon>
        <taxon>Bacillota</taxon>
        <taxon>Bacilli</taxon>
        <taxon>Bacillales</taxon>
        <taxon>Bacillaceae</taxon>
        <taxon>Niallia</taxon>
    </lineage>
</organism>
<dbReference type="Gene3D" id="1.10.10.10">
    <property type="entry name" value="Winged helix-like DNA-binding domain superfamily/Winged helix DNA-binding domain"/>
    <property type="match status" value="1"/>
</dbReference>
<keyword evidence="7" id="KW-0479">Metal-binding</keyword>
<dbReference type="AlphaFoldDB" id="A0A2N0Z7Q2"/>
<feature type="binding site" evidence="7">
    <location>
        <position position="94"/>
    </location>
    <ligand>
        <name>Zn(2+)</name>
        <dbReference type="ChEBI" id="CHEBI:29105"/>
    </ligand>
</feature>
<comment type="cofactor">
    <cofactor evidence="8">
        <name>Mn(2+)</name>
        <dbReference type="ChEBI" id="CHEBI:29035"/>
    </cofactor>
    <cofactor evidence="8">
        <name>Fe(2+)</name>
        <dbReference type="ChEBI" id="CHEBI:29033"/>
    </cofactor>
    <text evidence="8">Binds 1 Mn(2+) or Fe(2+) ion per subunit.</text>
</comment>
<dbReference type="OrthoDB" id="8659436at2"/>
<dbReference type="GO" id="GO:0000976">
    <property type="term" value="F:transcription cis-regulatory region binding"/>
    <property type="evidence" value="ECO:0007669"/>
    <property type="project" value="TreeGrafter"/>
</dbReference>
<dbReference type="InterPro" id="IPR036390">
    <property type="entry name" value="WH_DNA-bd_sf"/>
</dbReference>
<evidence type="ECO:0000256" key="4">
    <source>
        <dbReference type="ARBA" id="ARBA00023015"/>
    </source>
</evidence>
<dbReference type="Gene3D" id="3.30.1490.190">
    <property type="match status" value="1"/>
</dbReference>
<evidence type="ECO:0000256" key="1">
    <source>
        <dbReference type="ARBA" id="ARBA00007957"/>
    </source>
</evidence>
<keyword evidence="10" id="KW-1185">Reference proteome</keyword>
<dbReference type="SUPFAM" id="SSF46785">
    <property type="entry name" value="Winged helix' DNA-binding domain"/>
    <property type="match status" value="1"/>
</dbReference>
<evidence type="ECO:0000256" key="2">
    <source>
        <dbReference type="ARBA" id="ARBA00022491"/>
    </source>
</evidence>
<dbReference type="GO" id="GO:0045892">
    <property type="term" value="P:negative regulation of DNA-templated transcription"/>
    <property type="evidence" value="ECO:0007669"/>
    <property type="project" value="TreeGrafter"/>
</dbReference>
<comment type="cofactor">
    <cofactor evidence="7">
        <name>Zn(2+)</name>
        <dbReference type="ChEBI" id="CHEBI:29105"/>
    </cofactor>
    <text evidence="7">Binds 1 zinc ion per subunit.</text>
</comment>
<feature type="binding site" evidence="7">
    <location>
        <position position="134"/>
    </location>
    <ligand>
        <name>Zn(2+)</name>
        <dbReference type="ChEBI" id="CHEBI:29105"/>
    </ligand>
</feature>
<reference evidence="9 10" key="1">
    <citation type="journal article" date="2003" name="Int. J. Syst. Evol. Microbiol.">
        <title>Bacillus nealsonii sp. nov., isolated from a spacecraft-assembly facility, whose spores are gamma-radiation resistant.</title>
        <authorList>
            <person name="Venkateswaran K."/>
            <person name="Kempf M."/>
            <person name="Chen F."/>
            <person name="Satomi M."/>
            <person name="Nicholson W."/>
            <person name="Kern R."/>
        </authorList>
    </citation>
    <scope>NUCLEOTIDE SEQUENCE [LARGE SCALE GENOMIC DNA]</scope>
    <source>
        <strain evidence="9 10">FO-92</strain>
    </source>
</reference>
<dbReference type="EMBL" id="PISE01000003">
    <property type="protein sequence ID" value="PKG25537.1"/>
    <property type="molecule type" value="Genomic_DNA"/>
</dbReference>
<evidence type="ECO:0000256" key="7">
    <source>
        <dbReference type="PIRSR" id="PIRSR602481-1"/>
    </source>
</evidence>
<evidence type="ECO:0000313" key="9">
    <source>
        <dbReference type="EMBL" id="PKG25537.1"/>
    </source>
</evidence>
<comment type="caution">
    <text evidence="9">The sequence shown here is derived from an EMBL/GenBank/DDBJ whole genome shotgun (WGS) entry which is preliminary data.</text>
</comment>
<dbReference type="InterPro" id="IPR002481">
    <property type="entry name" value="FUR"/>
</dbReference>
<gene>
    <name evidence="9" type="ORF">CWS01_01450</name>
</gene>
<dbReference type="RefSeq" id="WP_101175261.1">
    <property type="nucleotide sequence ID" value="NZ_PISE01000003.1"/>
</dbReference>
<keyword evidence="3 7" id="KW-0862">Zinc</keyword>
<dbReference type="PANTHER" id="PTHR33202">
    <property type="entry name" value="ZINC UPTAKE REGULATION PROTEIN"/>
    <property type="match status" value="1"/>
</dbReference>
<dbReference type="InterPro" id="IPR036388">
    <property type="entry name" value="WH-like_DNA-bd_sf"/>
</dbReference>
<proteinExistence type="inferred from homology"/>
<dbReference type="InterPro" id="IPR043135">
    <property type="entry name" value="Fur_C"/>
</dbReference>
<keyword evidence="4" id="KW-0805">Transcription regulation</keyword>
<dbReference type="Proteomes" id="UP000233375">
    <property type="component" value="Unassembled WGS sequence"/>
</dbReference>
<keyword evidence="6" id="KW-0804">Transcription</keyword>
<evidence type="ECO:0000313" key="10">
    <source>
        <dbReference type="Proteomes" id="UP000233375"/>
    </source>
</evidence>
<protein>
    <submittedName>
        <fullName evidence="9">Transcriptional repressor</fullName>
    </submittedName>
</protein>